<evidence type="ECO:0000256" key="1">
    <source>
        <dbReference type="ARBA" id="ARBA00006068"/>
    </source>
</evidence>
<gene>
    <name evidence="4" type="ORF">HDA37_001009</name>
</gene>
<dbReference type="InterPro" id="IPR004474">
    <property type="entry name" value="LytR_CpsA_psr"/>
</dbReference>
<dbReference type="GeneID" id="98050822"/>
<dbReference type="PANTHER" id="PTHR33392">
    <property type="entry name" value="POLYISOPRENYL-TEICHOIC ACID--PEPTIDOGLYCAN TEICHOIC ACID TRANSFERASE TAGU"/>
    <property type="match status" value="1"/>
</dbReference>
<dbReference type="NCBIfam" id="TIGR00350">
    <property type="entry name" value="lytR_cpsA_psr"/>
    <property type="match status" value="1"/>
</dbReference>
<organism evidence="4 5">
    <name type="scientific">Pseudonocardia alni</name>
    <name type="common">Amycolata alni</name>
    <dbReference type="NCBI Taxonomy" id="33907"/>
    <lineage>
        <taxon>Bacteria</taxon>
        <taxon>Bacillati</taxon>
        <taxon>Actinomycetota</taxon>
        <taxon>Actinomycetes</taxon>
        <taxon>Pseudonocardiales</taxon>
        <taxon>Pseudonocardiaceae</taxon>
        <taxon>Pseudonocardia</taxon>
    </lineage>
</organism>
<feature type="compositionally biased region" description="Low complexity" evidence="2">
    <location>
        <begin position="1"/>
        <end position="58"/>
    </location>
</feature>
<feature type="region of interest" description="Disordered" evidence="2">
    <location>
        <begin position="414"/>
        <end position="469"/>
    </location>
</feature>
<sequence>MWPRSGGPPAARPGAPAGPRPSRAVPGAPSCGPARPAERPASAGPRARPADPGTRPTTPIRPVAPWPRAEQRAPAPLRHRARGLVAALSVAVFLATGAGWAMVGGTSGLTTADVTGPHVADGATDILLVGSDSRVDARGNPLPREVLDALDAGDADGQDNTDTLMLVRIPDDPDLGASAVSIPRDSWVDVPGLGTHKINSALARGAAIARPDLIRRGLSGPDLEREANAAGSRLLVRTVEELTGVSIDHYAQVNLAGFAEITRALGGVPVCLRAPVRDSYSGADFAAGPQTVQGAQALQFVRQRHGLAEGDLDRVRRQQAFLAGLTHRLLSAGTLTDPTAVADLMQAVNGAVVLDQGWDLTSMLAHAAQLRGDRVTFRTVPTGRADYRTGSEGVAVKVDPAQVTAFFAGLAAPGAPADPRGGDDADSAAPATPAPTESGTGRAAAPRGDPTPAADTQPELTADGVPCVD</sequence>
<accession>A0A852W1K9</accession>
<evidence type="ECO:0000313" key="4">
    <source>
        <dbReference type="EMBL" id="NYG00724.1"/>
    </source>
</evidence>
<dbReference type="AlphaFoldDB" id="A0A852W1K9"/>
<comment type="similarity">
    <text evidence="1">Belongs to the LytR/CpsA/Psr (LCP) family.</text>
</comment>
<dbReference type="Pfam" id="PF03816">
    <property type="entry name" value="LytR_cpsA_psr"/>
    <property type="match status" value="1"/>
</dbReference>
<feature type="domain" description="Cell envelope-related transcriptional attenuator" evidence="3">
    <location>
        <begin position="160"/>
        <end position="329"/>
    </location>
</feature>
<name>A0A852W1K9_PSEA5</name>
<dbReference type="Proteomes" id="UP000549695">
    <property type="component" value="Unassembled WGS sequence"/>
</dbReference>
<protein>
    <submittedName>
        <fullName evidence="4">LCP family protein required for cell wall assembly</fullName>
    </submittedName>
</protein>
<reference evidence="4 5" key="1">
    <citation type="submission" date="2020-07" db="EMBL/GenBank/DDBJ databases">
        <title>Sequencing the genomes of 1000 actinobacteria strains.</title>
        <authorList>
            <person name="Klenk H.-P."/>
        </authorList>
    </citation>
    <scope>NUCLEOTIDE SEQUENCE [LARGE SCALE GENOMIC DNA]</scope>
    <source>
        <strain evidence="4 5">DSM 44749</strain>
    </source>
</reference>
<proteinExistence type="inferred from homology"/>
<dbReference type="EMBL" id="JACCCZ010000001">
    <property type="protein sequence ID" value="NYG00724.1"/>
    <property type="molecule type" value="Genomic_DNA"/>
</dbReference>
<evidence type="ECO:0000256" key="2">
    <source>
        <dbReference type="SAM" id="MobiDB-lite"/>
    </source>
</evidence>
<evidence type="ECO:0000313" key="5">
    <source>
        <dbReference type="Proteomes" id="UP000549695"/>
    </source>
</evidence>
<keyword evidence="5" id="KW-1185">Reference proteome</keyword>
<feature type="compositionally biased region" description="Low complexity" evidence="2">
    <location>
        <begin position="427"/>
        <end position="441"/>
    </location>
</feature>
<evidence type="ECO:0000259" key="3">
    <source>
        <dbReference type="Pfam" id="PF03816"/>
    </source>
</evidence>
<dbReference type="InterPro" id="IPR050922">
    <property type="entry name" value="LytR/CpsA/Psr_CW_biosynth"/>
</dbReference>
<dbReference type="RefSeq" id="WP_179760370.1">
    <property type="nucleotide sequence ID" value="NZ_BAAAJZ010000008.1"/>
</dbReference>
<dbReference type="Gene3D" id="3.40.630.190">
    <property type="entry name" value="LCP protein"/>
    <property type="match status" value="1"/>
</dbReference>
<comment type="caution">
    <text evidence="4">The sequence shown here is derived from an EMBL/GenBank/DDBJ whole genome shotgun (WGS) entry which is preliminary data.</text>
</comment>
<dbReference type="PANTHER" id="PTHR33392:SF6">
    <property type="entry name" value="POLYISOPRENYL-TEICHOIC ACID--PEPTIDOGLYCAN TEICHOIC ACID TRANSFERASE TAGU"/>
    <property type="match status" value="1"/>
</dbReference>
<feature type="region of interest" description="Disordered" evidence="2">
    <location>
        <begin position="1"/>
        <end position="75"/>
    </location>
</feature>